<evidence type="ECO:0000256" key="2">
    <source>
        <dbReference type="SAM" id="MobiDB-lite"/>
    </source>
</evidence>
<keyword evidence="1" id="KW-0723">Serine/threonine-protein kinase</keyword>
<dbReference type="EMBL" id="BAAAZP010000147">
    <property type="protein sequence ID" value="GAA3695685.1"/>
    <property type="molecule type" value="Genomic_DNA"/>
</dbReference>
<dbReference type="InterPro" id="IPR036890">
    <property type="entry name" value="HATPase_C_sf"/>
</dbReference>
<keyword evidence="1" id="KW-0418">Kinase</keyword>
<feature type="compositionally biased region" description="Pro residues" evidence="2">
    <location>
        <begin position="13"/>
        <end position="51"/>
    </location>
</feature>
<dbReference type="InterPro" id="IPR050267">
    <property type="entry name" value="Anti-sigma-factor_SerPK"/>
</dbReference>
<name>A0ABP7CXF3_9ACTN</name>
<organism evidence="4 5">
    <name type="scientific">Nonomuraea antimicrobica</name>
    <dbReference type="NCBI Taxonomy" id="561173"/>
    <lineage>
        <taxon>Bacteria</taxon>
        <taxon>Bacillati</taxon>
        <taxon>Actinomycetota</taxon>
        <taxon>Actinomycetes</taxon>
        <taxon>Streptosporangiales</taxon>
        <taxon>Streptosporangiaceae</taxon>
        <taxon>Nonomuraea</taxon>
    </lineage>
</organism>
<dbReference type="Proteomes" id="UP001500902">
    <property type="component" value="Unassembled WGS sequence"/>
</dbReference>
<evidence type="ECO:0000313" key="5">
    <source>
        <dbReference type="Proteomes" id="UP001500902"/>
    </source>
</evidence>
<comment type="caution">
    <text evidence="4">The sequence shown here is derived from an EMBL/GenBank/DDBJ whole genome shotgun (WGS) entry which is preliminary data.</text>
</comment>
<dbReference type="SUPFAM" id="SSF55874">
    <property type="entry name" value="ATPase domain of HSP90 chaperone/DNA topoisomerase II/histidine kinase"/>
    <property type="match status" value="1"/>
</dbReference>
<keyword evidence="1" id="KW-0808">Transferase</keyword>
<proteinExistence type="predicted"/>
<feature type="domain" description="Histidine kinase/HSP90-like ATPase" evidence="3">
    <location>
        <begin position="63"/>
        <end position="169"/>
    </location>
</feature>
<reference evidence="5" key="1">
    <citation type="journal article" date="2019" name="Int. J. Syst. Evol. Microbiol.">
        <title>The Global Catalogue of Microorganisms (GCM) 10K type strain sequencing project: providing services to taxonomists for standard genome sequencing and annotation.</title>
        <authorList>
            <consortium name="The Broad Institute Genomics Platform"/>
            <consortium name="The Broad Institute Genome Sequencing Center for Infectious Disease"/>
            <person name="Wu L."/>
            <person name="Ma J."/>
        </authorList>
    </citation>
    <scope>NUCLEOTIDE SEQUENCE [LARGE SCALE GENOMIC DNA]</scope>
    <source>
        <strain evidence="5">JCM 16904</strain>
    </source>
</reference>
<evidence type="ECO:0000259" key="3">
    <source>
        <dbReference type="Pfam" id="PF13581"/>
    </source>
</evidence>
<dbReference type="PANTHER" id="PTHR35526:SF3">
    <property type="entry name" value="ANTI-SIGMA-F FACTOR RSBW"/>
    <property type="match status" value="1"/>
</dbReference>
<keyword evidence="5" id="KW-1185">Reference proteome</keyword>
<sequence length="173" mass="17582">MNEDVEPPSGHTAPPPGAPMLGPPAGAPVTGPPPGAAMLGPPPGAAMLGPPPGAAVRQLTFRLPDLPEVRRFAEDEARAVDMPDEAVADFVIAVNEVATNAVTHGAADARLRSWVADGDLVIEVHDGGTWQPGPRPGAVGGMGLQVARLLATELTLRTGNGGSTVVMRFPGKT</sequence>
<protein>
    <recommendedName>
        <fullName evidence="3">Histidine kinase/HSP90-like ATPase domain-containing protein</fullName>
    </recommendedName>
</protein>
<dbReference type="Pfam" id="PF13581">
    <property type="entry name" value="HATPase_c_2"/>
    <property type="match status" value="1"/>
</dbReference>
<dbReference type="InterPro" id="IPR003594">
    <property type="entry name" value="HATPase_dom"/>
</dbReference>
<feature type="region of interest" description="Disordered" evidence="2">
    <location>
        <begin position="1"/>
        <end position="51"/>
    </location>
</feature>
<accession>A0ABP7CXF3</accession>
<dbReference type="RefSeq" id="WP_344888209.1">
    <property type="nucleotide sequence ID" value="NZ_BAAAZP010000147.1"/>
</dbReference>
<gene>
    <name evidence="4" type="ORF">GCM10022224_071670</name>
</gene>
<evidence type="ECO:0000313" key="4">
    <source>
        <dbReference type="EMBL" id="GAA3695685.1"/>
    </source>
</evidence>
<dbReference type="PANTHER" id="PTHR35526">
    <property type="entry name" value="ANTI-SIGMA-F FACTOR RSBW-RELATED"/>
    <property type="match status" value="1"/>
</dbReference>
<dbReference type="Gene3D" id="3.30.565.10">
    <property type="entry name" value="Histidine kinase-like ATPase, C-terminal domain"/>
    <property type="match status" value="1"/>
</dbReference>
<dbReference type="CDD" id="cd16936">
    <property type="entry name" value="HATPase_RsbW-like"/>
    <property type="match status" value="1"/>
</dbReference>
<evidence type="ECO:0000256" key="1">
    <source>
        <dbReference type="ARBA" id="ARBA00022527"/>
    </source>
</evidence>